<keyword evidence="1" id="KW-0812">Transmembrane</keyword>
<protein>
    <submittedName>
        <fullName evidence="2">Conjugative transposon protein TraK</fullName>
    </submittedName>
</protein>
<dbReference type="Proteomes" id="UP001139366">
    <property type="component" value="Unassembled WGS sequence"/>
</dbReference>
<gene>
    <name evidence="2" type="primary">traK</name>
    <name evidence="2" type="ORF">K6T82_23705</name>
</gene>
<feature type="transmembrane region" description="Helical" evidence="1">
    <location>
        <begin position="16"/>
        <end position="34"/>
    </location>
</feature>
<evidence type="ECO:0000313" key="2">
    <source>
        <dbReference type="EMBL" id="MBZ4037783.1"/>
    </source>
</evidence>
<reference evidence="2 3" key="1">
    <citation type="journal article" date="2023" name="Antonie Van Leeuwenhoek">
        <title>Flavobacterium potami sp. nov., a multi-metal resistance genes harbouring bacterium isolated from shallow river silt.</title>
        <authorList>
            <person name="Li S."/>
            <person name="Mao S."/>
            <person name="Mu W."/>
            <person name="Guo B."/>
            <person name="Li C."/>
            <person name="Zhu Q."/>
            <person name="Hou X."/>
            <person name="Zhao Y."/>
            <person name="Wei S."/>
            <person name="Liu H."/>
            <person name="Liu A."/>
        </authorList>
    </citation>
    <scope>NUCLEOTIDE SEQUENCE [LARGE SCALE GENOMIC DNA]</scope>
    <source>
        <strain evidence="2 3">17A</strain>
    </source>
</reference>
<evidence type="ECO:0000256" key="1">
    <source>
        <dbReference type="SAM" id="Phobius"/>
    </source>
</evidence>
<dbReference type="InterPro" id="IPR022276">
    <property type="entry name" value="Conjug_transposon_TraK"/>
</dbReference>
<dbReference type="AlphaFoldDB" id="A0A9X1HG13"/>
<sequence>MKILQNVDTSLKSMRIILLAVIVFSFLFCSFIYTKSMAQVDESRNKVYLLSNGDALELVRSRSGKDNITAEIKNHITMFHQFFYDLDPDPVDIKTRIGKALYLIDDSGKQIHFKREEALYYHQLIDGSISTRVYIDSIGLSLDQNNKYQCRIYAWQKFTRSSGVTEKRIDAECSIRNVARTDNNPHGFLIEQYRLINNNSNKNEQSK</sequence>
<name>A0A9X1HG13_9FLAO</name>
<organism evidence="2 3">
    <name type="scientific">Flavobacterium potami</name>
    <dbReference type="NCBI Taxonomy" id="2872310"/>
    <lineage>
        <taxon>Bacteria</taxon>
        <taxon>Pseudomonadati</taxon>
        <taxon>Bacteroidota</taxon>
        <taxon>Flavobacteriia</taxon>
        <taxon>Flavobacteriales</taxon>
        <taxon>Flavobacteriaceae</taxon>
        <taxon>Flavobacterium</taxon>
    </lineage>
</organism>
<keyword evidence="3" id="KW-1185">Reference proteome</keyword>
<proteinExistence type="predicted"/>
<evidence type="ECO:0000313" key="3">
    <source>
        <dbReference type="Proteomes" id="UP001139366"/>
    </source>
</evidence>
<keyword evidence="1" id="KW-0472">Membrane</keyword>
<dbReference type="NCBIfam" id="TIGR03781">
    <property type="entry name" value="Bac_Flav_CT_K"/>
    <property type="match status" value="1"/>
</dbReference>
<accession>A0A9X1HG13</accession>
<comment type="caution">
    <text evidence="2">The sequence shown here is derived from an EMBL/GenBank/DDBJ whole genome shotgun (WGS) entry which is preliminary data.</text>
</comment>
<dbReference type="RefSeq" id="WP_223711459.1">
    <property type="nucleotide sequence ID" value="NZ_JAINUY010000012.1"/>
</dbReference>
<keyword evidence="1" id="KW-1133">Transmembrane helix</keyword>
<dbReference type="EMBL" id="JAINUY010000012">
    <property type="protein sequence ID" value="MBZ4037783.1"/>
    <property type="molecule type" value="Genomic_DNA"/>
</dbReference>